<dbReference type="Pfam" id="PF04014">
    <property type="entry name" value="MazE_antitoxin"/>
    <property type="match status" value="1"/>
</dbReference>
<dbReference type="GO" id="GO:0003677">
    <property type="term" value="F:DNA binding"/>
    <property type="evidence" value="ECO:0007669"/>
    <property type="project" value="UniProtKB-KW"/>
</dbReference>
<organism evidence="2">
    <name type="scientific">Thermofilum pendens</name>
    <dbReference type="NCBI Taxonomy" id="2269"/>
    <lineage>
        <taxon>Archaea</taxon>
        <taxon>Thermoproteota</taxon>
        <taxon>Thermoprotei</taxon>
        <taxon>Thermofilales</taxon>
        <taxon>Thermofilaceae</taxon>
        <taxon>Thermofilum</taxon>
    </lineage>
</organism>
<accession>A0A7J3X4Y9</accession>
<feature type="domain" description="SpoVT-AbrB" evidence="1">
    <location>
        <begin position="2"/>
        <end position="45"/>
    </location>
</feature>
<name>A0A7J3X4Y9_THEPE</name>
<keyword evidence="2" id="KW-0238">DNA-binding</keyword>
<evidence type="ECO:0000259" key="1">
    <source>
        <dbReference type="PROSITE" id="PS51740"/>
    </source>
</evidence>
<evidence type="ECO:0000313" key="2">
    <source>
        <dbReference type="EMBL" id="HHP04204.1"/>
    </source>
</evidence>
<dbReference type="AlphaFoldDB" id="A0A7J3X4Y9"/>
<dbReference type="SMART" id="SM00966">
    <property type="entry name" value="SpoVT_AbrB"/>
    <property type="match status" value="1"/>
</dbReference>
<dbReference type="EMBL" id="DRZM01000015">
    <property type="protein sequence ID" value="HHP04204.1"/>
    <property type="molecule type" value="Genomic_DNA"/>
</dbReference>
<comment type="caution">
    <text evidence="2">The sequence shown here is derived from an EMBL/GenBank/DDBJ whole genome shotgun (WGS) entry which is preliminary data.</text>
</comment>
<dbReference type="SUPFAM" id="SSF89447">
    <property type="entry name" value="AbrB/MazE/MraZ-like"/>
    <property type="match status" value="1"/>
</dbReference>
<dbReference type="InterPro" id="IPR007159">
    <property type="entry name" value="SpoVT-AbrB_dom"/>
</dbReference>
<sequence>MELLLKVDSKGRVLIPRALREQLGIRKLVKARVEGGRVVLEPVGDPVELLERVVVEGTEDVEGEIGELRRVAEVELRKLVEG</sequence>
<dbReference type="Gene3D" id="2.10.260.10">
    <property type="match status" value="1"/>
</dbReference>
<proteinExistence type="predicted"/>
<reference evidence="2" key="1">
    <citation type="journal article" date="2020" name="mSystems">
        <title>Genome- and Community-Level Interaction Insights into Carbon Utilization and Element Cycling Functions of Hydrothermarchaeota in Hydrothermal Sediment.</title>
        <authorList>
            <person name="Zhou Z."/>
            <person name="Liu Y."/>
            <person name="Xu W."/>
            <person name="Pan J."/>
            <person name="Luo Z.H."/>
            <person name="Li M."/>
        </authorList>
    </citation>
    <scope>NUCLEOTIDE SEQUENCE [LARGE SCALE GENOMIC DNA]</scope>
    <source>
        <strain evidence="2">SpSt-1125</strain>
    </source>
</reference>
<dbReference type="PROSITE" id="PS51740">
    <property type="entry name" value="SPOVT_ABRB"/>
    <property type="match status" value="1"/>
</dbReference>
<dbReference type="InterPro" id="IPR037914">
    <property type="entry name" value="SpoVT-AbrB_sf"/>
</dbReference>
<gene>
    <name evidence="2" type="ORF">ENM88_00465</name>
</gene>
<dbReference type="NCBIfam" id="TIGR01439">
    <property type="entry name" value="lp_hng_hel_AbrB"/>
    <property type="match status" value="1"/>
</dbReference>
<protein>
    <submittedName>
        <fullName evidence="2">AbrB/MazE/SpoVT family DNA-binding domain-containing protein</fullName>
    </submittedName>
</protein>